<reference evidence="4" key="1">
    <citation type="submission" date="2022-11" db="UniProtKB">
        <authorList>
            <consortium name="WormBaseParasite"/>
        </authorList>
    </citation>
    <scope>IDENTIFICATION</scope>
</reference>
<evidence type="ECO:0000256" key="1">
    <source>
        <dbReference type="SAM" id="MobiDB-lite"/>
    </source>
</evidence>
<evidence type="ECO:0000313" key="3">
    <source>
        <dbReference type="Proteomes" id="UP000887574"/>
    </source>
</evidence>
<proteinExistence type="predicted"/>
<keyword evidence="3" id="KW-1185">Reference proteome</keyword>
<dbReference type="WBParaSite" id="jg2348">
    <property type="protein sequence ID" value="jg2348"/>
    <property type="gene ID" value="jg2348"/>
</dbReference>
<keyword evidence="2" id="KW-0812">Transmembrane</keyword>
<name>A0A915DVT4_9BILA</name>
<feature type="transmembrane region" description="Helical" evidence="2">
    <location>
        <begin position="34"/>
        <end position="56"/>
    </location>
</feature>
<dbReference type="AlphaFoldDB" id="A0A915DVT4"/>
<protein>
    <submittedName>
        <fullName evidence="4">Uncharacterized protein</fullName>
    </submittedName>
</protein>
<evidence type="ECO:0000313" key="4">
    <source>
        <dbReference type="WBParaSite" id="jg2348"/>
    </source>
</evidence>
<evidence type="ECO:0000256" key="2">
    <source>
        <dbReference type="SAM" id="Phobius"/>
    </source>
</evidence>
<dbReference type="Proteomes" id="UP000887574">
    <property type="component" value="Unplaced"/>
</dbReference>
<accession>A0A915DVT4</accession>
<organism evidence="3 4">
    <name type="scientific">Ditylenchus dipsaci</name>
    <dbReference type="NCBI Taxonomy" id="166011"/>
    <lineage>
        <taxon>Eukaryota</taxon>
        <taxon>Metazoa</taxon>
        <taxon>Ecdysozoa</taxon>
        <taxon>Nematoda</taxon>
        <taxon>Chromadorea</taxon>
        <taxon>Rhabditida</taxon>
        <taxon>Tylenchina</taxon>
        <taxon>Tylenchomorpha</taxon>
        <taxon>Sphaerularioidea</taxon>
        <taxon>Anguinidae</taxon>
        <taxon>Anguininae</taxon>
        <taxon>Ditylenchus</taxon>
    </lineage>
</organism>
<feature type="region of interest" description="Disordered" evidence="1">
    <location>
        <begin position="64"/>
        <end position="106"/>
    </location>
</feature>
<sequence length="106" mass="11292">MSGITATLPGIETTSVPADFIKEYACPNAMVPLIFAWTMTLLLLILAIVGVSMSLVGRKKRIEEEKAEKHSRSARETENAMAATPASATTATTPAQSPLCLNERAS</sequence>
<feature type="compositionally biased region" description="Low complexity" evidence="1">
    <location>
        <begin position="80"/>
        <end position="95"/>
    </location>
</feature>
<feature type="compositionally biased region" description="Basic and acidic residues" evidence="1">
    <location>
        <begin position="64"/>
        <end position="78"/>
    </location>
</feature>
<keyword evidence="2" id="KW-0472">Membrane</keyword>
<keyword evidence="2" id="KW-1133">Transmembrane helix</keyword>